<dbReference type="Gene3D" id="2.120.10.30">
    <property type="entry name" value="TolB, C-terminal domain"/>
    <property type="match status" value="3"/>
</dbReference>
<dbReference type="PROSITE" id="PS51125">
    <property type="entry name" value="NHL"/>
    <property type="match status" value="2"/>
</dbReference>
<feature type="repeat" description="NHL" evidence="2">
    <location>
        <begin position="218"/>
        <end position="249"/>
    </location>
</feature>
<dbReference type="InterPro" id="IPR011055">
    <property type="entry name" value="Dup_hybrid_motif"/>
</dbReference>
<accession>A0ABS5H021</accession>
<feature type="repeat" description="NHL" evidence="2">
    <location>
        <begin position="165"/>
        <end position="195"/>
    </location>
</feature>
<dbReference type="CDD" id="cd14953">
    <property type="entry name" value="NHL_like_1"/>
    <property type="match status" value="1"/>
</dbReference>
<keyword evidence="3" id="KW-0472">Membrane</keyword>
<gene>
    <name evidence="4" type="ORF">KDM87_03935</name>
</gene>
<dbReference type="InterPro" id="IPR011042">
    <property type="entry name" value="6-blade_b-propeller_TolB-like"/>
</dbReference>
<evidence type="ECO:0000256" key="3">
    <source>
        <dbReference type="SAM" id="Phobius"/>
    </source>
</evidence>
<dbReference type="EMBL" id="JAGSPK010000001">
    <property type="protein sequence ID" value="MBR7791734.1"/>
    <property type="molecule type" value="Genomic_DNA"/>
</dbReference>
<organism evidence="4 5">
    <name type="scientific">Undibacterium rivi</name>
    <dbReference type="NCBI Taxonomy" id="2828729"/>
    <lineage>
        <taxon>Bacteria</taxon>
        <taxon>Pseudomonadati</taxon>
        <taxon>Pseudomonadota</taxon>
        <taxon>Betaproteobacteria</taxon>
        <taxon>Burkholderiales</taxon>
        <taxon>Oxalobacteraceae</taxon>
        <taxon>Undibacterium</taxon>
    </lineage>
</organism>
<dbReference type="SUPFAM" id="SSF101898">
    <property type="entry name" value="NHL repeat"/>
    <property type="match status" value="1"/>
</dbReference>
<keyword evidence="3" id="KW-0812">Transmembrane</keyword>
<keyword evidence="5" id="KW-1185">Reference proteome</keyword>
<evidence type="ECO:0000256" key="2">
    <source>
        <dbReference type="PROSITE-ProRule" id="PRU00504"/>
    </source>
</evidence>
<protein>
    <submittedName>
        <fullName evidence="4">SMP-30/gluconolactonase/LRE family protein</fullName>
    </submittedName>
</protein>
<evidence type="ECO:0000313" key="5">
    <source>
        <dbReference type="Proteomes" id="UP000682982"/>
    </source>
</evidence>
<dbReference type="Gene3D" id="2.40.10.500">
    <property type="match status" value="1"/>
</dbReference>
<dbReference type="PANTHER" id="PTHR46388:SF2">
    <property type="entry name" value="NHL REPEAT-CONTAINING PROTEIN 2"/>
    <property type="match status" value="1"/>
</dbReference>
<dbReference type="Pfam" id="PF01436">
    <property type="entry name" value="NHL"/>
    <property type="match status" value="2"/>
</dbReference>
<name>A0ABS5H021_9BURK</name>
<dbReference type="Gene3D" id="2.70.70.10">
    <property type="entry name" value="Glucose Permease (Domain IIA)"/>
    <property type="match status" value="1"/>
</dbReference>
<dbReference type="PANTHER" id="PTHR46388">
    <property type="entry name" value="NHL REPEAT-CONTAINING PROTEIN 2"/>
    <property type="match status" value="1"/>
</dbReference>
<sequence length="752" mass="80828">MAGDLQVNTLSCDTHLPVLESQVAMHFPKPALITTLVITLVTTLLLGSAAYFFSPSSGNQHSDSLIADIGKKLRGKPRLQPTSTDWHPHVLRFAGDGTAGKRDGAALQARFADPFGIVQDQQGNLYVTDAADNNVIRRITADGQVSIYAGGKEGFADGERMQAAFNTPSGIAIDKQGNLYVADTGNHAIRKISVQGQVTTLAGNGQAGDRDGDGTSAQLNAPLAVAVDADGNVYVADTYNDKIRRISTDGKVSTIAGGKQNGLLDGAASDALFDTPSGIALNSHNDLIIADTRNNAIRKLTTAGIVSTLQQSASNDKNALMRRPVGLAVTHDDHVYIGESGEGRILHLTPDGLLRGVTGIDVDFVAGDEQVLRLSSPTGLLVTATGDIMIADSGTTSIYHLTSAPPTTPEQSKFPLTRPDLQTMFAGQTFPWPIKPFQTAHEVVGTMGEVRGKTDGEARDHFHSGLDIQGNLGATVYAVADEKVRHPVTAWGYGTLNEGINIDHFSYIHMKAGPDRDNLLIDVRRFQILNDMQGKPTAVRIPRGTKFKTGDALGSINRMYHVHLNYSLGSGEINPLALPFPGFKDETEPVIESMQITDDQGKPLKQKQDNRLLIPRQSPPLNLLVDAYDQSDDNLSRRRLGLYKIGYQFLHANGTAVAGYEQAVVTIEFNQLPPDRSSVKVAYAEGSGITVHGNAKTRFLYQASNVVRDGYARNAHLPLDKLAAGDYVLRIFAADYAGNVAISGRDLAIRIE</sequence>
<evidence type="ECO:0000313" key="4">
    <source>
        <dbReference type="EMBL" id="MBR7791734.1"/>
    </source>
</evidence>
<keyword evidence="3" id="KW-1133">Transmembrane helix</keyword>
<dbReference type="Proteomes" id="UP000682982">
    <property type="component" value="Unassembled WGS sequence"/>
</dbReference>
<evidence type="ECO:0000256" key="1">
    <source>
        <dbReference type="ARBA" id="ARBA00022737"/>
    </source>
</evidence>
<reference evidence="4 5" key="1">
    <citation type="submission" date="2021-04" db="EMBL/GenBank/DDBJ databases">
        <title>novel species isolated from subtropical streams in China.</title>
        <authorList>
            <person name="Lu H."/>
        </authorList>
    </citation>
    <scope>NUCLEOTIDE SEQUENCE [LARGE SCALE GENOMIC DNA]</scope>
    <source>
        <strain evidence="4 5">FT147W</strain>
    </source>
</reference>
<dbReference type="InterPro" id="IPR001258">
    <property type="entry name" value="NHL_repeat"/>
</dbReference>
<proteinExistence type="predicted"/>
<feature type="transmembrane region" description="Helical" evidence="3">
    <location>
        <begin position="31"/>
        <end position="53"/>
    </location>
</feature>
<keyword evidence="1" id="KW-0677">Repeat</keyword>
<comment type="caution">
    <text evidence="4">The sequence shown here is derived from an EMBL/GenBank/DDBJ whole genome shotgun (WGS) entry which is preliminary data.</text>
</comment>